<name>A0A1G4MJX9_LACFM</name>
<proteinExistence type="inferred from homology"/>
<dbReference type="EMBL" id="LT598491">
    <property type="protein sequence ID" value="SCW04173.1"/>
    <property type="molecule type" value="Genomic_DNA"/>
</dbReference>
<dbReference type="AlphaFoldDB" id="A0A1G4MJX9"/>
<evidence type="ECO:0000256" key="5">
    <source>
        <dbReference type="ARBA" id="ARBA00039932"/>
    </source>
</evidence>
<keyword evidence="2" id="KW-0808">Transferase</keyword>
<accession>A0A1G4MJX9</accession>
<dbReference type="OrthoDB" id="2529286at2759"/>
<dbReference type="GO" id="GO:0032259">
    <property type="term" value="P:methylation"/>
    <property type="evidence" value="ECO:0007669"/>
    <property type="project" value="UniProtKB-KW"/>
</dbReference>
<dbReference type="STRING" id="4955.A0A1G4MJX9"/>
<evidence type="ECO:0000256" key="3">
    <source>
        <dbReference type="ARBA" id="ARBA00022691"/>
    </source>
</evidence>
<gene>
    <name evidence="6" type="ORF">LAFE_0H07690G</name>
</gene>
<dbReference type="GO" id="GO:0032991">
    <property type="term" value="C:protein-containing complex"/>
    <property type="evidence" value="ECO:0007669"/>
    <property type="project" value="TreeGrafter"/>
</dbReference>
<keyword evidence="1" id="KW-0489">Methyltransferase</keyword>
<reference evidence="6 7" key="1">
    <citation type="submission" date="2016-03" db="EMBL/GenBank/DDBJ databases">
        <authorList>
            <person name="Devillers H."/>
        </authorList>
    </citation>
    <scope>NUCLEOTIDE SEQUENCE [LARGE SCALE GENOMIC DNA]</scope>
    <source>
        <strain evidence="6">CBS 6772</strain>
    </source>
</reference>
<dbReference type="PANTHER" id="PTHR14614">
    <property type="entry name" value="HEPATOCELLULAR CARCINOMA-ASSOCIATED ANTIGEN"/>
    <property type="match status" value="1"/>
</dbReference>
<evidence type="ECO:0000256" key="1">
    <source>
        <dbReference type="ARBA" id="ARBA00022603"/>
    </source>
</evidence>
<evidence type="ECO:0000313" key="6">
    <source>
        <dbReference type="EMBL" id="SCW04173.1"/>
    </source>
</evidence>
<protein>
    <recommendedName>
        <fullName evidence="5">Ribosomal lysine N-methyltransferase 5</fullName>
    </recommendedName>
</protein>
<dbReference type="InterPro" id="IPR029063">
    <property type="entry name" value="SAM-dependent_MTases_sf"/>
</dbReference>
<evidence type="ECO:0000313" key="7">
    <source>
        <dbReference type="Proteomes" id="UP000190831"/>
    </source>
</evidence>
<dbReference type="InterPro" id="IPR019410">
    <property type="entry name" value="Methyltransf_16"/>
</dbReference>
<comment type="similarity">
    <text evidence="4">Belongs to the class I-like SAM-binding methyltransferase superfamily. RKM5 family.</text>
</comment>
<keyword evidence="3" id="KW-0949">S-adenosyl-L-methionine</keyword>
<dbReference type="PANTHER" id="PTHR14614:SF109">
    <property type="entry name" value="RIBOSOMAL LYSINE N-METHYLTRANSFERASE 5"/>
    <property type="match status" value="1"/>
</dbReference>
<keyword evidence="7" id="KW-1185">Reference proteome</keyword>
<evidence type="ECO:0000256" key="2">
    <source>
        <dbReference type="ARBA" id="ARBA00022679"/>
    </source>
</evidence>
<dbReference type="Gene3D" id="3.40.50.150">
    <property type="entry name" value="Vaccinia Virus protein VP39"/>
    <property type="match status" value="1"/>
</dbReference>
<dbReference type="GO" id="GO:0008757">
    <property type="term" value="F:S-adenosylmethionine-dependent methyltransferase activity"/>
    <property type="evidence" value="ECO:0007669"/>
    <property type="project" value="UniProtKB-ARBA"/>
</dbReference>
<dbReference type="Proteomes" id="UP000190831">
    <property type="component" value="Chromosome H"/>
</dbReference>
<dbReference type="GO" id="GO:0005829">
    <property type="term" value="C:cytosol"/>
    <property type="evidence" value="ECO:0007669"/>
    <property type="project" value="TreeGrafter"/>
</dbReference>
<sequence length="320" mass="36019">MSLRLALLDQDSAYEHLFERYSLLQANASQLQQDLGIISRAAETLELSFDPVESSHTKDSFSLTLSQSLTGLNSSANNNNSTTGYVAWSTTPFFLRWLLYSQSGSCFTQGANLKMEDGSYLQIPPMFSTRKEHDFYYILELGSGVAGILSTVLANYVEKFVCTDQKALLSGLKRNITDNIDEIYLRNVESTTLGSCTTRKTTSKVLFDIVSLDWETFKPDAGKVDSLLLPSRSGTIYILAMDVVYNDFLIDPFLKTLHGLMSLYSRLGNTVRSIIGIQLRDQDILQEFLDQAVDKYGLRIYAVLDPEIYSSRFAFYYISL</sequence>
<dbReference type="OMA" id="ACDTIYN"/>
<evidence type="ECO:0000256" key="4">
    <source>
        <dbReference type="ARBA" id="ARBA00038458"/>
    </source>
</evidence>
<organism evidence="6 7">
    <name type="scientific">Lachancea fermentati</name>
    <name type="common">Zygosaccharomyces fermentati</name>
    <dbReference type="NCBI Taxonomy" id="4955"/>
    <lineage>
        <taxon>Eukaryota</taxon>
        <taxon>Fungi</taxon>
        <taxon>Dikarya</taxon>
        <taxon>Ascomycota</taxon>
        <taxon>Saccharomycotina</taxon>
        <taxon>Saccharomycetes</taxon>
        <taxon>Saccharomycetales</taxon>
        <taxon>Saccharomycetaceae</taxon>
        <taxon>Lachancea</taxon>
    </lineage>
</organism>